<feature type="domain" description="DUF1731" evidence="3">
    <location>
        <begin position="255"/>
        <end position="303"/>
    </location>
</feature>
<dbReference type="PANTHER" id="PTHR11092:SF0">
    <property type="entry name" value="EPIMERASE FAMILY PROTEIN SDR39U1"/>
    <property type="match status" value="1"/>
</dbReference>
<feature type="domain" description="NAD-dependent epimerase/dehydratase" evidence="2">
    <location>
        <begin position="5"/>
        <end position="228"/>
    </location>
</feature>
<dbReference type="Pfam" id="PF08338">
    <property type="entry name" value="DUF1731"/>
    <property type="match status" value="1"/>
</dbReference>
<dbReference type="InterPro" id="IPR001509">
    <property type="entry name" value="Epimerase_deHydtase"/>
</dbReference>
<dbReference type="Proteomes" id="UP000182011">
    <property type="component" value="Unassembled WGS sequence"/>
</dbReference>
<evidence type="ECO:0008006" key="6">
    <source>
        <dbReference type="Google" id="ProtNLM"/>
    </source>
</evidence>
<dbReference type="InterPro" id="IPR013549">
    <property type="entry name" value="DUF1731"/>
</dbReference>
<evidence type="ECO:0000313" key="4">
    <source>
        <dbReference type="EMBL" id="CUU01929.1"/>
    </source>
</evidence>
<evidence type="ECO:0000259" key="3">
    <source>
        <dbReference type="Pfam" id="PF08338"/>
    </source>
</evidence>
<proteinExistence type="inferred from homology"/>
<dbReference type="InterPro" id="IPR010099">
    <property type="entry name" value="SDR39U1"/>
</dbReference>
<dbReference type="CDD" id="cd05242">
    <property type="entry name" value="SDR_a8"/>
    <property type="match status" value="1"/>
</dbReference>
<accession>A0A0P1LRZ7</accession>
<dbReference type="RefSeq" id="WP_075432451.1">
    <property type="nucleotide sequence ID" value="NZ_CZVN01000028.1"/>
</dbReference>
<dbReference type="SUPFAM" id="SSF51735">
    <property type="entry name" value="NAD(P)-binding Rossmann-fold domains"/>
    <property type="match status" value="1"/>
</dbReference>
<dbReference type="NCBIfam" id="TIGR01777">
    <property type="entry name" value="yfcH"/>
    <property type="match status" value="1"/>
</dbReference>
<evidence type="ECO:0000313" key="5">
    <source>
        <dbReference type="Proteomes" id="UP000182011"/>
    </source>
</evidence>
<sequence>MGKTIAIAGGTGFIGSYVAKFLLKDGYRVLISSRNPERVSERLKEFDVFKWDPETENFPVEVVQRADVLINLIGETISQRWTEKVKEKLRSSRIDSTRKIVEAFSKVDSLGKTFISASAIGIYGGKRDEILTESSSYGDDFLSKLCIDWENEAKRASEFGVRTVILRIGIVIGENGGFLARLTPIFKLGLGGKIGDGKMWMSWVHIEDLARVIKFAIENETVSGVYNVVSPNPVTNEEFTKTFAKVLNRPAFLPVPKFALKVLFGSELTEVALTSSQKVKPERLLELGFEFKYSNIETALKSLFLK</sequence>
<dbReference type="Gene3D" id="3.40.50.720">
    <property type="entry name" value="NAD(P)-binding Rossmann-like Domain"/>
    <property type="match status" value="1"/>
</dbReference>
<dbReference type="STRING" id="1633631.GCA_001442925_00402"/>
<organism evidence="4 5">
    <name type="scientific">Candidatus Kryptonium thompsonii</name>
    <dbReference type="NCBI Taxonomy" id="1633631"/>
    <lineage>
        <taxon>Bacteria</taxon>
        <taxon>Pseudomonadati</taxon>
        <taxon>Candidatus Kryptoniota</taxon>
        <taxon>Candidatus Kryptonium</taxon>
    </lineage>
</organism>
<dbReference type="PANTHER" id="PTHR11092">
    <property type="entry name" value="SUGAR NUCLEOTIDE EPIMERASE RELATED"/>
    <property type="match status" value="1"/>
</dbReference>
<dbReference type="AlphaFoldDB" id="A0A0P1LRZ7"/>
<dbReference type="InterPro" id="IPR036291">
    <property type="entry name" value="NAD(P)-bd_dom_sf"/>
</dbReference>
<name>A0A0P1LRZ7_9BACT</name>
<evidence type="ECO:0000259" key="2">
    <source>
        <dbReference type="Pfam" id="PF01370"/>
    </source>
</evidence>
<dbReference type="EMBL" id="FAOP01000002">
    <property type="protein sequence ID" value="CUU01929.1"/>
    <property type="molecule type" value="Genomic_DNA"/>
</dbReference>
<accession>A0A0S4MT81</accession>
<gene>
    <name evidence="4" type="ORF">JGI4_00400</name>
</gene>
<reference evidence="4 5" key="1">
    <citation type="submission" date="2015-11" db="EMBL/GenBank/DDBJ databases">
        <authorList>
            <person name="Zhang Y."/>
            <person name="Guo Z."/>
        </authorList>
    </citation>
    <scope>NUCLEOTIDE SEQUENCE [LARGE SCALE GENOMIC DNA]</scope>
    <source>
        <strain evidence="4">JGI-4</strain>
    </source>
</reference>
<comment type="similarity">
    <text evidence="1">Belongs to the NAD(P)-dependent epimerase/dehydratase family. SDR39U1 subfamily.</text>
</comment>
<protein>
    <recommendedName>
        <fullName evidence="6">TIGR01777 family protein</fullName>
    </recommendedName>
</protein>
<evidence type="ECO:0000256" key="1">
    <source>
        <dbReference type="ARBA" id="ARBA00009353"/>
    </source>
</evidence>
<dbReference type="Pfam" id="PF01370">
    <property type="entry name" value="Epimerase"/>
    <property type="match status" value="1"/>
</dbReference>